<dbReference type="Gene3D" id="1.20.120.530">
    <property type="entry name" value="GntR ligand-binding domain-like"/>
    <property type="match status" value="1"/>
</dbReference>
<dbReference type="AlphaFoldDB" id="A0A6L9SEX1"/>
<dbReference type="GO" id="GO:0003677">
    <property type="term" value="F:DNA binding"/>
    <property type="evidence" value="ECO:0007669"/>
    <property type="project" value="UniProtKB-KW"/>
</dbReference>
<dbReference type="EMBL" id="JAAGOA010000019">
    <property type="protein sequence ID" value="NEE03138.1"/>
    <property type="molecule type" value="Genomic_DNA"/>
</dbReference>
<dbReference type="Pfam" id="PF07729">
    <property type="entry name" value="FCD"/>
    <property type="match status" value="1"/>
</dbReference>
<dbReference type="InterPro" id="IPR036390">
    <property type="entry name" value="WH_DNA-bd_sf"/>
</dbReference>
<dbReference type="Proteomes" id="UP000475214">
    <property type="component" value="Unassembled WGS sequence"/>
</dbReference>
<dbReference type="SUPFAM" id="SSF48008">
    <property type="entry name" value="GntR ligand-binding domain-like"/>
    <property type="match status" value="1"/>
</dbReference>
<keyword evidence="2" id="KW-0238">DNA-binding</keyword>
<sequence length="225" mass="24981">MRHGEMFRESQARLRAYIEDHGLAAGDALPPEGKLAEELGISRLSLREATRSLQTLGVIEARPGRGLFVSDFSFRPILEQLPYGLAVGGAALSEVLVVRQALEEGLIEVAAKHLGPDDWDELDALVDEMARCEADGEPVAPVDRAFHRRLYEPLGNRLVSSMIDLFWELLHRLSDSVPEIPDRRHPADVHRRIVTALRAGDGLTDAMRGHFVHIHERLAAIDAPK</sequence>
<dbReference type="SUPFAM" id="SSF46785">
    <property type="entry name" value="Winged helix' DNA-binding domain"/>
    <property type="match status" value="1"/>
</dbReference>
<dbReference type="PANTHER" id="PTHR43537:SF5">
    <property type="entry name" value="UXU OPERON TRANSCRIPTIONAL REGULATOR"/>
    <property type="match status" value="1"/>
</dbReference>
<evidence type="ECO:0000256" key="2">
    <source>
        <dbReference type="ARBA" id="ARBA00023125"/>
    </source>
</evidence>
<dbReference type="SMART" id="SM00345">
    <property type="entry name" value="HTH_GNTR"/>
    <property type="match status" value="1"/>
</dbReference>
<dbReference type="InterPro" id="IPR008920">
    <property type="entry name" value="TF_FadR/GntR_C"/>
</dbReference>
<dbReference type="CDD" id="cd07377">
    <property type="entry name" value="WHTH_GntR"/>
    <property type="match status" value="1"/>
</dbReference>
<dbReference type="InterPro" id="IPR011711">
    <property type="entry name" value="GntR_C"/>
</dbReference>
<evidence type="ECO:0000313" key="5">
    <source>
        <dbReference type="EMBL" id="NEE03138.1"/>
    </source>
</evidence>
<keyword evidence="3" id="KW-0804">Transcription</keyword>
<dbReference type="RefSeq" id="WP_163742423.1">
    <property type="nucleotide sequence ID" value="NZ_JAAGOA010000019.1"/>
</dbReference>
<dbReference type="PRINTS" id="PR00035">
    <property type="entry name" value="HTHGNTR"/>
</dbReference>
<dbReference type="PROSITE" id="PS50949">
    <property type="entry name" value="HTH_GNTR"/>
    <property type="match status" value="1"/>
</dbReference>
<organism evidence="5 6">
    <name type="scientific">Phytoactinopolyspora halotolerans</name>
    <dbReference type="NCBI Taxonomy" id="1981512"/>
    <lineage>
        <taxon>Bacteria</taxon>
        <taxon>Bacillati</taxon>
        <taxon>Actinomycetota</taxon>
        <taxon>Actinomycetes</taxon>
        <taxon>Jiangellales</taxon>
        <taxon>Jiangellaceae</taxon>
        <taxon>Phytoactinopolyspora</taxon>
    </lineage>
</organism>
<keyword evidence="1" id="KW-0805">Transcription regulation</keyword>
<evidence type="ECO:0000259" key="4">
    <source>
        <dbReference type="PROSITE" id="PS50949"/>
    </source>
</evidence>
<proteinExistence type="predicted"/>
<protein>
    <submittedName>
        <fullName evidence="5">FadR family transcriptional regulator</fullName>
    </submittedName>
</protein>
<accession>A0A6L9SEX1</accession>
<feature type="domain" description="HTH gntR-type" evidence="4">
    <location>
        <begin position="4"/>
        <end position="72"/>
    </location>
</feature>
<gene>
    <name evidence="5" type="ORF">G1H10_23515</name>
</gene>
<keyword evidence="6" id="KW-1185">Reference proteome</keyword>
<reference evidence="5 6" key="1">
    <citation type="submission" date="2020-02" db="EMBL/GenBank/DDBJ databases">
        <authorList>
            <person name="Li X.-J."/>
            <person name="Han X.-M."/>
        </authorList>
    </citation>
    <scope>NUCLEOTIDE SEQUENCE [LARGE SCALE GENOMIC DNA]</scope>
    <source>
        <strain evidence="5 6">CCTCC AB 2017055</strain>
    </source>
</reference>
<dbReference type="Pfam" id="PF00392">
    <property type="entry name" value="GntR"/>
    <property type="match status" value="1"/>
</dbReference>
<dbReference type="Gene3D" id="1.10.10.10">
    <property type="entry name" value="Winged helix-like DNA-binding domain superfamily/Winged helix DNA-binding domain"/>
    <property type="match status" value="1"/>
</dbReference>
<name>A0A6L9SEX1_9ACTN</name>
<dbReference type="GO" id="GO:0003700">
    <property type="term" value="F:DNA-binding transcription factor activity"/>
    <property type="evidence" value="ECO:0007669"/>
    <property type="project" value="InterPro"/>
</dbReference>
<evidence type="ECO:0000313" key="6">
    <source>
        <dbReference type="Proteomes" id="UP000475214"/>
    </source>
</evidence>
<comment type="caution">
    <text evidence="5">The sequence shown here is derived from an EMBL/GenBank/DDBJ whole genome shotgun (WGS) entry which is preliminary data.</text>
</comment>
<dbReference type="InterPro" id="IPR000524">
    <property type="entry name" value="Tscrpt_reg_HTH_GntR"/>
</dbReference>
<dbReference type="InterPro" id="IPR036388">
    <property type="entry name" value="WH-like_DNA-bd_sf"/>
</dbReference>
<dbReference type="PANTHER" id="PTHR43537">
    <property type="entry name" value="TRANSCRIPTIONAL REGULATOR, GNTR FAMILY"/>
    <property type="match status" value="1"/>
</dbReference>
<evidence type="ECO:0000256" key="1">
    <source>
        <dbReference type="ARBA" id="ARBA00023015"/>
    </source>
</evidence>
<evidence type="ECO:0000256" key="3">
    <source>
        <dbReference type="ARBA" id="ARBA00023163"/>
    </source>
</evidence>
<dbReference type="SMART" id="SM00895">
    <property type="entry name" value="FCD"/>
    <property type="match status" value="1"/>
</dbReference>